<accession>A0A7I7TF74</accession>
<dbReference type="KEGG" id="mhev:MHEL_60110"/>
<gene>
    <name evidence="1" type="ORF">MHEL_60110</name>
</gene>
<dbReference type="Proteomes" id="UP000467148">
    <property type="component" value="Chromosome"/>
</dbReference>
<dbReference type="AlphaFoldDB" id="A0A7I7TF74"/>
<proteinExistence type="predicted"/>
<sequence length="166" mass="17878">MAPVMRHRDSRARAEQAYSMHLDGHTWAEIAHALGFRGRSGAQKAVQRHLAETTPDPSSIARRKWVDGKRRLRARLCRQLSVAEGANDSQAVGQLSREIDRVDDQLAKAAGYYAPQNVSVSVDTAPALATAEWLRQVSAAAAAVSDGSQPGALARASVVIDGEVVR</sequence>
<evidence type="ECO:0000313" key="1">
    <source>
        <dbReference type="EMBL" id="BBY67768.1"/>
    </source>
</evidence>
<name>A0A7I7TF74_9MYCO</name>
<dbReference type="EMBL" id="AP022596">
    <property type="protein sequence ID" value="BBY67768.1"/>
    <property type="molecule type" value="Genomic_DNA"/>
</dbReference>
<organism evidence="1 2">
    <name type="scientific">Mycolicibacterium helvum</name>
    <dbReference type="NCBI Taxonomy" id="1534349"/>
    <lineage>
        <taxon>Bacteria</taxon>
        <taxon>Bacillati</taxon>
        <taxon>Actinomycetota</taxon>
        <taxon>Actinomycetes</taxon>
        <taxon>Mycobacteriales</taxon>
        <taxon>Mycobacteriaceae</taxon>
        <taxon>Mycolicibacterium</taxon>
    </lineage>
</organism>
<reference evidence="1 2" key="1">
    <citation type="journal article" date="2019" name="Emerg. Microbes Infect.">
        <title>Comprehensive subspecies identification of 175 nontuberculous mycobacteria species based on 7547 genomic profiles.</title>
        <authorList>
            <person name="Matsumoto Y."/>
            <person name="Kinjo T."/>
            <person name="Motooka D."/>
            <person name="Nabeya D."/>
            <person name="Jung N."/>
            <person name="Uechi K."/>
            <person name="Horii T."/>
            <person name="Iida T."/>
            <person name="Fujita J."/>
            <person name="Nakamura S."/>
        </authorList>
    </citation>
    <scope>NUCLEOTIDE SEQUENCE [LARGE SCALE GENOMIC DNA]</scope>
    <source>
        <strain evidence="1 2">JCM 30396</strain>
    </source>
</reference>
<keyword evidence="2" id="KW-1185">Reference proteome</keyword>
<dbReference type="RefSeq" id="WP_163751679.1">
    <property type="nucleotide sequence ID" value="NZ_AP022596.1"/>
</dbReference>
<evidence type="ECO:0000313" key="2">
    <source>
        <dbReference type="Proteomes" id="UP000467148"/>
    </source>
</evidence>
<protein>
    <submittedName>
        <fullName evidence="1">Uncharacterized protein</fullName>
    </submittedName>
</protein>